<keyword evidence="5" id="KW-1185">Reference proteome</keyword>
<dbReference type="PRINTS" id="PR00080">
    <property type="entry name" value="SDRFAMILY"/>
</dbReference>
<evidence type="ECO:0000259" key="3">
    <source>
        <dbReference type="SMART" id="SM00822"/>
    </source>
</evidence>
<keyword evidence="2" id="KW-0560">Oxidoreductase</keyword>
<dbReference type="InterPro" id="IPR020904">
    <property type="entry name" value="Sc_DH/Rdtase_CS"/>
</dbReference>
<evidence type="ECO:0000256" key="1">
    <source>
        <dbReference type="ARBA" id="ARBA00006484"/>
    </source>
</evidence>
<protein>
    <submittedName>
        <fullName evidence="4">SDR family oxidoreductase</fullName>
    </submittedName>
</protein>
<evidence type="ECO:0000313" key="4">
    <source>
        <dbReference type="EMBL" id="MFC5170990.1"/>
    </source>
</evidence>
<dbReference type="SUPFAM" id="SSF51735">
    <property type="entry name" value="NAD(P)-binding Rossmann-fold domains"/>
    <property type="match status" value="1"/>
</dbReference>
<proteinExistence type="inferred from homology"/>
<dbReference type="PANTHER" id="PTHR43639:SF1">
    <property type="entry name" value="SHORT-CHAIN DEHYDROGENASE_REDUCTASE FAMILY PROTEIN"/>
    <property type="match status" value="1"/>
</dbReference>
<reference evidence="5" key="1">
    <citation type="journal article" date="2019" name="Int. J. Syst. Evol. Microbiol.">
        <title>The Global Catalogue of Microorganisms (GCM) 10K type strain sequencing project: providing services to taxonomists for standard genome sequencing and annotation.</title>
        <authorList>
            <consortium name="The Broad Institute Genomics Platform"/>
            <consortium name="The Broad Institute Genome Sequencing Center for Infectious Disease"/>
            <person name="Wu L."/>
            <person name="Ma J."/>
        </authorList>
    </citation>
    <scope>NUCLEOTIDE SEQUENCE [LARGE SCALE GENOMIC DNA]</scope>
    <source>
        <strain evidence="5">CGMCC 4.1721</strain>
    </source>
</reference>
<dbReference type="EMBL" id="JBHSKI010000003">
    <property type="protein sequence ID" value="MFC5170990.1"/>
    <property type="molecule type" value="Genomic_DNA"/>
</dbReference>
<evidence type="ECO:0000256" key="2">
    <source>
        <dbReference type="ARBA" id="ARBA00023002"/>
    </source>
</evidence>
<evidence type="ECO:0000313" key="5">
    <source>
        <dbReference type="Proteomes" id="UP001596208"/>
    </source>
</evidence>
<sequence length="245" mass="25064">MRNVTVVTGAGGGIGAAVSERLAQEGHLIGVAFRESGESAQAVLERVRQAGSDGFAVRADITSEGDVERLFDTVARELGPVTGLVNNAGITGTLGPFESTSIETFRDVLDTNVLGTLLCCRTAARVMSVTGGGSIVNVSSAAATLGSAGEYVHYAASKAAVDALTIGLSKELATNGIRVNSVQPGTVTTGIHAAMGDPDRPQRTASRVPMKRPGRPDEIAEAIAWLLSDKASFTTGAVLRVSGGI</sequence>
<dbReference type="PANTHER" id="PTHR43639">
    <property type="entry name" value="OXIDOREDUCTASE, SHORT-CHAIN DEHYDROGENASE/REDUCTASE FAMILY (AFU_ORTHOLOGUE AFUA_5G02870)"/>
    <property type="match status" value="1"/>
</dbReference>
<dbReference type="Gene3D" id="3.40.50.720">
    <property type="entry name" value="NAD(P)-binding Rossmann-like Domain"/>
    <property type="match status" value="1"/>
</dbReference>
<dbReference type="Pfam" id="PF13561">
    <property type="entry name" value="adh_short_C2"/>
    <property type="match status" value="1"/>
</dbReference>
<dbReference type="Proteomes" id="UP001596208">
    <property type="component" value="Unassembled WGS sequence"/>
</dbReference>
<organism evidence="4 5">
    <name type="scientific">Streptomyces mutomycini</name>
    <dbReference type="NCBI Taxonomy" id="284036"/>
    <lineage>
        <taxon>Bacteria</taxon>
        <taxon>Bacillati</taxon>
        <taxon>Actinomycetota</taxon>
        <taxon>Actinomycetes</taxon>
        <taxon>Kitasatosporales</taxon>
        <taxon>Streptomycetaceae</taxon>
        <taxon>Streptomyces</taxon>
    </lineage>
</organism>
<dbReference type="InterPro" id="IPR036291">
    <property type="entry name" value="NAD(P)-bd_dom_sf"/>
</dbReference>
<gene>
    <name evidence="4" type="ORF">ACFPRK_10360</name>
</gene>
<dbReference type="SMART" id="SM00822">
    <property type="entry name" value="PKS_KR"/>
    <property type="match status" value="1"/>
</dbReference>
<dbReference type="PROSITE" id="PS00061">
    <property type="entry name" value="ADH_SHORT"/>
    <property type="match status" value="1"/>
</dbReference>
<feature type="domain" description="Ketoreductase" evidence="3">
    <location>
        <begin position="3"/>
        <end position="219"/>
    </location>
</feature>
<dbReference type="InterPro" id="IPR057326">
    <property type="entry name" value="KR_dom"/>
</dbReference>
<dbReference type="CDD" id="cd05233">
    <property type="entry name" value="SDR_c"/>
    <property type="match status" value="1"/>
</dbReference>
<comment type="caution">
    <text evidence="4">The sequence shown here is derived from an EMBL/GenBank/DDBJ whole genome shotgun (WGS) entry which is preliminary data.</text>
</comment>
<dbReference type="PRINTS" id="PR00081">
    <property type="entry name" value="GDHRDH"/>
</dbReference>
<dbReference type="RefSeq" id="WP_065848801.1">
    <property type="nucleotide sequence ID" value="NZ_JBHSKI010000003.1"/>
</dbReference>
<dbReference type="InterPro" id="IPR002347">
    <property type="entry name" value="SDR_fam"/>
</dbReference>
<comment type="similarity">
    <text evidence="1">Belongs to the short-chain dehydrogenases/reductases (SDR) family.</text>
</comment>
<name>A0ABW0B1B9_9ACTN</name>
<accession>A0ABW0B1B9</accession>